<dbReference type="OrthoDB" id="2741476at2759"/>
<name>A0A8K0URK3_9AGAR</name>
<evidence type="ECO:0000313" key="3">
    <source>
        <dbReference type="Proteomes" id="UP000813824"/>
    </source>
</evidence>
<protein>
    <submittedName>
        <fullName evidence="2">Kinase-like domain-containing protein</fullName>
    </submittedName>
</protein>
<accession>A0A8K0URK3</accession>
<keyword evidence="3" id="KW-1185">Reference proteome</keyword>
<evidence type="ECO:0000259" key="1">
    <source>
        <dbReference type="PROSITE" id="PS50011"/>
    </source>
</evidence>
<evidence type="ECO:0000313" key="2">
    <source>
        <dbReference type="EMBL" id="KAH8101642.1"/>
    </source>
</evidence>
<dbReference type="EMBL" id="JAEVFJ010000012">
    <property type="protein sequence ID" value="KAH8101642.1"/>
    <property type="molecule type" value="Genomic_DNA"/>
</dbReference>
<dbReference type="AlphaFoldDB" id="A0A8K0URK3"/>
<dbReference type="InterPro" id="IPR051681">
    <property type="entry name" value="Ser/Thr_Kinases-Pseudokinases"/>
</dbReference>
<dbReference type="SUPFAM" id="SSF56112">
    <property type="entry name" value="Protein kinase-like (PK-like)"/>
    <property type="match status" value="1"/>
</dbReference>
<dbReference type="Pfam" id="PF00069">
    <property type="entry name" value="Pkinase"/>
    <property type="match status" value="1"/>
</dbReference>
<feature type="domain" description="Protein kinase" evidence="1">
    <location>
        <begin position="75"/>
        <end position="375"/>
    </location>
</feature>
<dbReference type="GO" id="GO:0004674">
    <property type="term" value="F:protein serine/threonine kinase activity"/>
    <property type="evidence" value="ECO:0007669"/>
    <property type="project" value="TreeGrafter"/>
</dbReference>
<gene>
    <name evidence="2" type="ORF">BXZ70DRAFT_934248</name>
</gene>
<reference evidence="2" key="1">
    <citation type="journal article" date="2021" name="New Phytol.">
        <title>Evolutionary innovations through gain and loss of genes in the ectomycorrhizal Boletales.</title>
        <authorList>
            <person name="Wu G."/>
            <person name="Miyauchi S."/>
            <person name="Morin E."/>
            <person name="Kuo A."/>
            <person name="Drula E."/>
            <person name="Varga T."/>
            <person name="Kohler A."/>
            <person name="Feng B."/>
            <person name="Cao Y."/>
            <person name="Lipzen A."/>
            <person name="Daum C."/>
            <person name="Hundley H."/>
            <person name="Pangilinan J."/>
            <person name="Johnson J."/>
            <person name="Barry K."/>
            <person name="LaButti K."/>
            <person name="Ng V."/>
            <person name="Ahrendt S."/>
            <person name="Min B."/>
            <person name="Choi I.G."/>
            <person name="Park H."/>
            <person name="Plett J.M."/>
            <person name="Magnuson J."/>
            <person name="Spatafora J.W."/>
            <person name="Nagy L.G."/>
            <person name="Henrissat B."/>
            <person name="Grigoriev I.V."/>
            <person name="Yang Z.L."/>
            <person name="Xu J."/>
            <person name="Martin F.M."/>
        </authorList>
    </citation>
    <scope>NUCLEOTIDE SEQUENCE</scope>
    <source>
        <strain evidence="2">KKN 215</strain>
    </source>
</reference>
<dbReference type="Proteomes" id="UP000813824">
    <property type="component" value="Unassembled WGS sequence"/>
</dbReference>
<sequence>MTAHIIETRTLHTPRIPLRAPQSLQAELDSSFETLSSSSSVVRGHERHILLRRCLALSVEHSLLPTALSLSGIICPDTTTYCSGSFADVFVGTYKGARVALRKPHTSSSKSEEDKAKLMKWFCRESLLWSVLSHDHILPLLGVCSDIFSSSVCMVLPWMDDNLRSYLQVVRSQGNMSGRDMLLDIQTWLHHVGLGLQYLHEEGIVHGDLHGANVLIDGNRHIRLTDFGMSTIAEVVGGSYASIHGGGAAHFTAPELIDPEEMFAQEHLLADDPSQLQCRPSKRSDIFSLACLVVELYTGRPPVPYQPNTRSASTSPSEFHIKMLILRGYRAPRPTLFEGGSISDTMWSLTTSCWEQRPHLRPSIDSVVNVLATVLRNTQDDSLTDPSSSCQLPVEVWEGVIDCLNGSNASLRACSLVCHDWVHRSRLHLLSDVTISSANALSSFTQLLDTVPKSSTYVRNLSITNSGTDHSWLSLIAPLPALENLETLQLHDFNIDQLSQGLLTDTTLRLAHLIIRNVQDSKSSDISGVVANTLPVKITWEHLIPDRPIPAVRPEGSTIGVEDDLRVDSQWSLVEDLSVKASWSDLSSIFQGWRTAAFTSLATLSVVCVGPIRFSKEEDEDPCTIWHDIADMFRRACTGNSSKPISISIDLGSTNTVALRCEAIADNHRQHQCPPEPRRSLEVSISASTIPASYASQLLSCFALCGLHTIKFNLSLTGEPMSEEWKCIDRMFAEDSHILVVESRTINYLS</sequence>
<dbReference type="PANTHER" id="PTHR44329">
    <property type="entry name" value="SERINE/THREONINE-PROTEIN KINASE TNNI3K-RELATED"/>
    <property type="match status" value="1"/>
</dbReference>
<comment type="caution">
    <text evidence="2">The sequence shown here is derived from an EMBL/GenBank/DDBJ whole genome shotgun (WGS) entry which is preliminary data.</text>
</comment>
<dbReference type="InterPro" id="IPR011009">
    <property type="entry name" value="Kinase-like_dom_sf"/>
</dbReference>
<proteinExistence type="predicted"/>
<keyword evidence="2" id="KW-0418">Kinase</keyword>
<organism evidence="2 3">
    <name type="scientific">Cristinia sonorae</name>
    <dbReference type="NCBI Taxonomy" id="1940300"/>
    <lineage>
        <taxon>Eukaryota</taxon>
        <taxon>Fungi</taxon>
        <taxon>Dikarya</taxon>
        <taxon>Basidiomycota</taxon>
        <taxon>Agaricomycotina</taxon>
        <taxon>Agaricomycetes</taxon>
        <taxon>Agaricomycetidae</taxon>
        <taxon>Agaricales</taxon>
        <taxon>Pleurotineae</taxon>
        <taxon>Stephanosporaceae</taxon>
        <taxon>Cristinia</taxon>
    </lineage>
</organism>
<dbReference type="GO" id="GO:0005524">
    <property type="term" value="F:ATP binding"/>
    <property type="evidence" value="ECO:0007669"/>
    <property type="project" value="InterPro"/>
</dbReference>
<dbReference type="Gene3D" id="1.10.510.10">
    <property type="entry name" value="Transferase(Phosphotransferase) domain 1"/>
    <property type="match status" value="1"/>
</dbReference>
<dbReference type="InterPro" id="IPR000719">
    <property type="entry name" value="Prot_kinase_dom"/>
</dbReference>
<keyword evidence="2" id="KW-0808">Transferase</keyword>
<dbReference type="PROSITE" id="PS50011">
    <property type="entry name" value="PROTEIN_KINASE_DOM"/>
    <property type="match status" value="1"/>
</dbReference>